<gene>
    <name evidence="1" type="ORF">S01H4_06146</name>
</gene>
<organism evidence="1">
    <name type="scientific">marine sediment metagenome</name>
    <dbReference type="NCBI Taxonomy" id="412755"/>
    <lineage>
        <taxon>unclassified sequences</taxon>
        <taxon>metagenomes</taxon>
        <taxon>ecological metagenomes</taxon>
    </lineage>
</organism>
<evidence type="ECO:0000313" key="1">
    <source>
        <dbReference type="EMBL" id="GAG73633.1"/>
    </source>
</evidence>
<comment type="caution">
    <text evidence="1">The sequence shown here is derived from an EMBL/GenBank/DDBJ whole genome shotgun (WGS) entry which is preliminary data.</text>
</comment>
<name>X1AMN3_9ZZZZ</name>
<sequence>MEADEINNVKNALELKLWQERMKIIQIFIPLLYQLKFMINI</sequence>
<accession>X1AMN3</accession>
<reference evidence="1" key="1">
    <citation type="journal article" date="2014" name="Front. Microbiol.">
        <title>High frequency of phylogenetically diverse reductive dehalogenase-homologous genes in deep subseafloor sedimentary metagenomes.</title>
        <authorList>
            <person name="Kawai M."/>
            <person name="Futagami T."/>
            <person name="Toyoda A."/>
            <person name="Takaki Y."/>
            <person name="Nishi S."/>
            <person name="Hori S."/>
            <person name="Arai W."/>
            <person name="Tsubouchi T."/>
            <person name="Morono Y."/>
            <person name="Uchiyama I."/>
            <person name="Ito T."/>
            <person name="Fujiyama A."/>
            <person name="Inagaki F."/>
            <person name="Takami H."/>
        </authorList>
    </citation>
    <scope>NUCLEOTIDE SEQUENCE</scope>
    <source>
        <strain evidence="1">Expedition CK06-06</strain>
    </source>
</reference>
<protein>
    <submittedName>
        <fullName evidence="1">Uncharacterized protein</fullName>
    </submittedName>
</protein>
<dbReference type="EMBL" id="BART01001855">
    <property type="protein sequence ID" value="GAG73633.1"/>
    <property type="molecule type" value="Genomic_DNA"/>
</dbReference>
<dbReference type="AlphaFoldDB" id="X1AMN3"/>
<proteinExistence type="predicted"/>